<evidence type="ECO:0000313" key="2">
    <source>
        <dbReference type="Proteomes" id="UP000554482"/>
    </source>
</evidence>
<feature type="non-terminal residue" evidence="1">
    <location>
        <position position="1"/>
    </location>
</feature>
<proteinExistence type="predicted"/>
<keyword evidence="2" id="KW-1185">Reference proteome</keyword>
<protein>
    <submittedName>
        <fullName evidence="1">Uncharacterized protein</fullName>
    </submittedName>
</protein>
<organism evidence="1 2">
    <name type="scientific">Thalictrum thalictroides</name>
    <name type="common">Rue-anemone</name>
    <name type="synonym">Anemone thalictroides</name>
    <dbReference type="NCBI Taxonomy" id="46969"/>
    <lineage>
        <taxon>Eukaryota</taxon>
        <taxon>Viridiplantae</taxon>
        <taxon>Streptophyta</taxon>
        <taxon>Embryophyta</taxon>
        <taxon>Tracheophyta</taxon>
        <taxon>Spermatophyta</taxon>
        <taxon>Magnoliopsida</taxon>
        <taxon>Ranunculales</taxon>
        <taxon>Ranunculaceae</taxon>
        <taxon>Thalictroideae</taxon>
        <taxon>Thalictrum</taxon>
    </lineage>
</organism>
<reference evidence="1 2" key="1">
    <citation type="submission" date="2020-06" db="EMBL/GenBank/DDBJ databases">
        <title>Transcriptomic and genomic resources for Thalictrum thalictroides and T. hernandezii: Facilitating candidate gene discovery in an emerging model plant lineage.</title>
        <authorList>
            <person name="Arias T."/>
            <person name="Riano-Pachon D.M."/>
            <person name="Di Stilio V.S."/>
        </authorList>
    </citation>
    <scope>NUCLEOTIDE SEQUENCE [LARGE SCALE GENOMIC DNA]</scope>
    <source>
        <strain evidence="2">cv. WT478/WT964</strain>
        <tissue evidence="1">Leaves</tissue>
    </source>
</reference>
<dbReference type="EMBL" id="JABWDY010018137">
    <property type="protein sequence ID" value="KAF5194890.1"/>
    <property type="molecule type" value="Genomic_DNA"/>
</dbReference>
<name>A0A7J6WE48_THATH</name>
<gene>
    <name evidence="1" type="ORF">FRX31_015529</name>
</gene>
<comment type="caution">
    <text evidence="1">The sequence shown here is derived from an EMBL/GenBank/DDBJ whole genome shotgun (WGS) entry which is preliminary data.</text>
</comment>
<sequence length="156" mass="18028">MVSNYKNNGFRGEHLVNLAWVAAKGFKKTDHEKIMEMLKNENVKAKEYLEKEPVQSWARCFFDTTSWYFHHQSKKLQAGPRFKRGEDEESVKGKGKMICSKWKGTCHNKITCDARNDPTKVYKRKLKKYKRNEMIGIAEDHVAATSSRGRGKGRGA</sequence>
<evidence type="ECO:0000313" key="1">
    <source>
        <dbReference type="EMBL" id="KAF5194890.1"/>
    </source>
</evidence>
<dbReference type="Proteomes" id="UP000554482">
    <property type="component" value="Unassembled WGS sequence"/>
</dbReference>
<accession>A0A7J6WE48</accession>
<dbReference type="AlphaFoldDB" id="A0A7J6WE48"/>